<feature type="compositionally biased region" description="Low complexity" evidence="5">
    <location>
        <begin position="388"/>
        <end position="406"/>
    </location>
</feature>
<accession>A0ABR3J2Z4</accession>
<evidence type="ECO:0000256" key="3">
    <source>
        <dbReference type="ARBA" id="ARBA00022777"/>
    </source>
</evidence>
<feature type="compositionally biased region" description="Basic residues" evidence="5">
    <location>
        <begin position="825"/>
        <end position="841"/>
    </location>
</feature>
<feature type="compositionally biased region" description="Polar residues" evidence="5">
    <location>
        <begin position="242"/>
        <end position="256"/>
    </location>
</feature>
<feature type="compositionally biased region" description="Polar residues" evidence="5">
    <location>
        <begin position="559"/>
        <end position="568"/>
    </location>
</feature>
<sequence>MADYPFPLSPPSSTTVSALSSPRLTALADTVLHDEHHQSPPELLASPVFSRSLSHASARSQDSDDDGYRTERTANRRPRRRRGPATRALTLPATKLQISPQKPARPLSRRSSESSLSSSSPTTETDHPNSGIGRKVAATLQLFRESARTDDSESDDLSNFPLPESASSSRRAGSSSKPDKVAEPQFQFVKRSDWPDREAAASRREKSTAGLERVRTRDSLSNALDAPEGSSSRSLRERDRNLSSCDATMSDLQQWRTDVLSRQDPSSRGRRRERLHDGLTGPADEGRSDFASSSTYPHHHHPEHELPPPRPRSRLYPPSPSPSRPPANRVPSSLSLRNLDVSPMQHINTSDNTPFPVAFPSPSGRLSPLEPSPYSPWTTEDEESAWDSASVTTTTSTTSANSPPSSRGHLTPPHSPNDFTPLRQLPPSEPHDPPIDELDDFSLSQEHLPHIPLRPFRNQVGGHSAIYKFTKRAVCKPLVSRENLFYESVEHEAPPLLGFIPRYLGVMLVTYRRVPRVSNHSPTPPSPASLKRPHPSSAPRPPVRKFATETEIPKPKSRLSLTNVSKASSVPIPAGEPTSHDGNDTEPEDGEAELPEVALDRNRHIIPQWMLGGGRHRSLSYSNVSGTGSSAFATRRIKGVHRHLNDATASSPDLGTPSTPIQGKGIKIGSSTKPTPSPLAFYPPFASGEADLGLDAPTPVNSPSRAARLHPFPLDEARQQSFGSHTPSFDGDDADIDLRDNSSRGVTYAGTAGLRARPGPSQFPGWFGGTGSTIVNTRLKDHVFGTILKRFRRRTGGRFVGGPHAGVRTEDEDVSDPEQCSTSRQRPRRRVSKRYHRRRGSALRAGEVEDDGNEEDDEDDGEKEEDEEQSEGTSQVAPIRRTHSESMIASPAKLEALARERERSKDIMGVFDMDLEEVPSDGVVDHKTNPWHGLGDAMHRRRSRSRSVGYLPYLSPAETPQRLHAFRMDSASTHVDAAAPEAHASESDPSVTRQNHFILMEDLTGRLKHSCVMDLKMGTRQYGMDATLPKKKSQRKKCDRTTSRSLGVRVCGMQVWNHVTQSYVTQDKYMGREVRPEEFTSVLSAFLFDGERLLAHQIPVLLQKIYALARIVNRLKGYRFYGCSLLLIYDGDRESQEAYKASVLEHPSARSKRGESLERQSTPSNRAKSVLGRADGQGRLRRSHSEDLLLGPVGKRSTGKRKRGEMNVRIVDFAHTTTGRDWLAYPGTLPPTAHSPTGEVTSSSKGYSAEVDPETGLIYARFPPHYPDQPDRGFLFGLKNLAAALEQIWNEERIRRIKEARDRPEMSALQLPPLPTDGKEIFTEVFGEGEEDTGMIST</sequence>
<reference evidence="7" key="1">
    <citation type="submission" date="2024-06" db="EMBL/GenBank/DDBJ databases">
        <title>Multi-omics analyses provide insights into the biosynthesis of the anticancer antibiotic pleurotin in Hohenbuehelia grisea.</title>
        <authorList>
            <person name="Weaver J.A."/>
            <person name="Alberti F."/>
        </authorList>
    </citation>
    <scope>NUCLEOTIDE SEQUENCE [LARGE SCALE GENOMIC DNA]</scope>
    <source>
        <strain evidence="7">T-177</strain>
    </source>
</reference>
<dbReference type="EC" id="2.7.-.-" evidence="4"/>
<feature type="compositionally biased region" description="Polar residues" evidence="5">
    <location>
        <begin position="11"/>
        <end position="23"/>
    </location>
</feature>
<keyword evidence="7" id="KW-1185">Reference proteome</keyword>
<gene>
    <name evidence="6" type="ORF">HGRIS_009910</name>
</gene>
<feature type="region of interest" description="Disordered" evidence="5">
    <location>
        <begin position="796"/>
        <end position="892"/>
    </location>
</feature>
<dbReference type="Gene3D" id="3.30.470.160">
    <property type="entry name" value="Inositol polyphosphate kinase"/>
    <property type="match status" value="1"/>
</dbReference>
<dbReference type="InterPro" id="IPR038286">
    <property type="entry name" value="IPK_sf"/>
</dbReference>
<dbReference type="InterPro" id="IPR005522">
    <property type="entry name" value="IPK"/>
</dbReference>
<comment type="caution">
    <text evidence="6">The sequence shown here is derived from an EMBL/GenBank/DDBJ whole genome shotgun (WGS) entry which is preliminary data.</text>
</comment>
<feature type="region of interest" description="Disordered" evidence="5">
    <location>
        <begin position="1"/>
        <end position="439"/>
    </location>
</feature>
<protein>
    <recommendedName>
        <fullName evidence="4">Kinase</fullName>
        <ecNumber evidence="4">2.7.-.-</ecNumber>
    </recommendedName>
</protein>
<evidence type="ECO:0000313" key="7">
    <source>
        <dbReference type="Proteomes" id="UP001556367"/>
    </source>
</evidence>
<feature type="compositionally biased region" description="Polar residues" evidence="5">
    <location>
        <begin position="49"/>
        <end position="60"/>
    </location>
</feature>
<feature type="region of interest" description="Disordered" evidence="5">
    <location>
        <begin position="719"/>
        <end position="742"/>
    </location>
</feature>
<feature type="compositionally biased region" description="Low complexity" evidence="5">
    <location>
        <begin position="165"/>
        <end position="176"/>
    </location>
</feature>
<feature type="compositionally biased region" description="Basic residues" evidence="5">
    <location>
        <begin position="75"/>
        <end position="84"/>
    </location>
</feature>
<feature type="region of interest" description="Disordered" evidence="5">
    <location>
        <begin position="1142"/>
        <end position="1202"/>
    </location>
</feature>
<feature type="region of interest" description="Disordered" evidence="5">
    <location>
        <begin position="516"/>
        <end position="592"/>
    </location>
</feature>
<proteinExistence type="inferred from homology"/>
<dbReference type="Pfam" id="PF03770">
    <property type="entry name" value="IPK"/>
    <property type="match status" value="1"/>
</dbReference>
<evidence type="ECO:0000313" key="6">
    <source>
        <dbReference type="EMBL" id="KAL0949877.1"/>
    </source>
</evidence>
<feature type="region of interest" description="Disordered" evidence="5">
    <location>
        <begin position="646"/>
        <end position="675"/>
    </location>
</feature>
<dbReference type="PANTHER" id="PTHR12400">
    <property type="entry name" value="INOSITOL POLYPHOSPHATE KINASE"/>
    <property type="match status" value="1"/>
</dbReference>
<feature type="compositionally biased region" description="Basic and acidic residues" evidence="5">
    <location>
        <begin position="190"/>
        <end position="218"/>
    </location>
</feature>
<organism evidence="6 7">
    <name type="scientific">Hohenbuehelia grisea</name>
    <dbReference type="NCBI Taxonomy" id="104357"/>
    <lineage>
        <taxon>Eukaryota</taxon>
        <taxon>Fungi</taxon>
        <taxon>Dikarya</taxon>
        <taxon>Basidiomycota</taxon>
        <taxon>Agaricomycotina</taxon>
        <taxon>Agaricomycetes</taxon>
        <taxon>Agaricomycetidae</taxon>
        <taxon>Agaricales</taxon>
        <taxon>Pleurotineae</taxon>
        <taxon>Pleurotaceae</taxon>
        <taxon>Hohenbuehelia</taxon>
    </lineage>
</organism>
<evidence type="ECO:0000256" key="1">
    <source>
        <dbReference type="ARBA" id="ARBA00007374"/>
    </source>
</evidence>
<feature type="compositionally biased region" description="Polar residues" evidence="5">
    <location>
        <begin position="647"/>
        <end position="661"/>
    </location>
</feature>
<feature type="compositionally biased region" description="Acidic residues" evidence="5">
    <location>
        <begin position="848"/>
        <end position="870"/>
    </location>
</feature>
<feature type="compositionally biased region" description="Low complexity" evidence="5">
    <location>
        <begin position="113"/>
        <end position="123"/>
    </location>
</feature>
<evidence type="ECO:0000256" key="4">
    <source>
        <dbReference type="RuleBase" id="RU363090"/>
    </source>
</evidence>
<name>A0ABR3J2Z4_9AGAR</name>
<dbReference type="Proteomes" id="UP001556367">
    <property type="component" value="Unassembled WGS sequence"/>
</dbReference>
<dbReference type="PANTHER" id="PTHR12400:SF21">
    <property type="entry name" value="KINASE"/>
    <property type="match status" value="1"/>
</dbReference>
<comment type="similarity">
    <text evidence="1 4">Belongs to the inositol phosphokinase (IPK) family.</text>
</comment>
<keyword evidence="2 4" id="KW-0808">Transferase</keyword>
<evidence type="ECO:0000256" key="5">
    <source>
        <dbReference type="SAM" id="MobiDB-lite"/>
    </source>
</evidence>
<evidence type="ECO:0000256" key="2">
    <source>
        <dbReference type="ARBA" id="ARBA00022679"/>
    </source>
</evidence>
<dbReference type="EMBL" id="JASNQZ010000012">
    <property type="protein sequence ID" value="KAL0949877.1"/>
    <property type="molecule type" value="Genomic_DNA"/>
</dbReference>
<feature type="compositionally biased region" description="Polar residues" evidence="5">
    <location>
        <begin position="1234"/>
        <end position="1246"/>
    </location>
</feature>
<keyword evidence="3 4" id="KW-0418">Kinase</keyword>
<dbReference type="SUPFAM" id="SSF56104">
    <property type="entry name" value="SAICAR synthase-like"/>
    <property type="match status" value="1"/>
</dbReference>
<feature type="region of interest" description="Disordered" evidence="5">
    <location>
        <begin position="1224"/>
        <end position="1249"/>
    </location>
</feature>